<dbReference type="InterPro" id="IPR012291">
    <property type="entry name" value="CBM2_carb-bd_dom_sf"/>
</dbReference>
<dbReference type="SMART" id="SM00060">
    <property type="entry name" value="FN3"/>
    <property type="match status" value="1"/>
</dbReference>
<evidence type="ECO:0000256" key="5">
    <source>
        <dbReference type="SAM" id="MobiDB-lite"/>
    </source>
</evidence>
<dbReference type="GO" id="GO:0030247">
    <property type="term" value="F:polysaccharide binding"/>
    <property type="evidence" value="ECO:0007669"/>
    <property type="project" value="UniProtKB-UniRule"/>
</dbReference>
<dbReference type="Gene3D" id="2.60.40.290">
    <property type="match status" value="1"/>
</dbReference>
<dbReference type="OrthoDB" id="9758333at2"/>
<dbReference type="InterPro" id="IPR017853">
    <property type="entry name" value="GH"/>
</dbReference>
<gene>
    <name evidence="9" type="ORF">CP967_04830</name>
</gene>
<evidence type="ECO:0000256" key="6">
    <source>
        <dbReference type="SAM" id="SignalP"/>
    </source>
</evidence>
<dbReference type="RefSeq" id="WP_150486732.1">
    <property type="nucleotide sequence ID" value="NZ_BMUV01000007.1"/>
</dbReference>
<evidence type="ECO:0000256" key="1">
    <source>
        <dbReference type="ARBA" id="ARBA00022729"/>
    </source>
</evidence>
<feature type="region of interest" description="Disordered" evidence="5">
    <location>
        <begin position="1"/>
        <end position="23"/>
    </location>
</feature>
<dbReference type="CDD" id="cd00063">
    <property type="entry name" value="FN3"/>
    <property type="match status" value="1"/>
</dbReference>
<dbReference type="PANTHER" id="PTHR43576">
    <property type="entry name" value="ALPHA-L-ARABINOFURANOSIDASE C-RELATED"/>
    <property type="match status" value="1"/>
</dbReference>
<keyword evidence="3" id="KW-0326">Glycosidase</keyword>
<keyword evidence="1 6" id="KW-0732">Signal</keyword>
<reference evidence="9 10" key="1">
    <citation type="submission" date="2017-09" db="EMBL/GenBank/DDBJ databases">
        <authorList>
            <person name="Lee N."/>
            <person name="Cho B.-K."/>
        </authorList>
    </citation>
    <scope>NUCLEOTIDE SEQUENCE [LARGE SCALE GENOMIC DNA]</scope>
    <source>
        <strain evidence="9 10">ATCC 12769</strain>
    </source>
</reference>
<dbReference type="PANTHER" id="PTHR43576:SF3">
    <property type="entry name" value="ALPHA-L-ARABINOFURANOSIDASE C"/>
    <property type="match status" value="1"/>
</dbReference>
<feature type="domain" description="CBM2" evidence="8">
    <location>
        <begin position="606"/>
        <end position="719"/>
    </location>
</feature>
<evidence type="ECO:0000256" key="3">
    <source>
        <dbReference type="ARBA" id="ARBA00023295"/>
    </source>
</evidence>
<dbReference type="SUPFAM" id="SSF51445">
    <property type="entry name" value="(Trans)glycosidases"/>
    <property type="match status" value="1"/>
</dbReference>
<evidence type="ECO:0000256" key="2">
    <source>
        <dbReference type="ARBA" id="ARBA00023277"/>
    </source>
</evidence>
<evidence type="ECO:0000313" key="9">
    <source>
        <dbReference type="EMBL" id="QEU71368.1"/>
    </source>
</evidence>
<dbReference type="InterPro" id="IPR008965">
    <property type="entry name" value="CBM2/CBM3_carb-bd_dom_sf"/>
</dbReference>
<dbReference type="GO" id="GO:0004553">
    <property type="term" value="F:hydrolase activity, hydrolyzing O-glycosyl compounds"/>
    <property type="evidence" value="ECO:0007669"/>
    <property type="project" value="InterPro"/>
</dbReference>
<dbReference type="InterPro" id="IPR036116">
    <property type="entry name" value="FN3_sf"/>
</dbReference>
<evidence type="ECO:0000259" key="7">
    <source>
        <dbReference type="PROSITE" id="PS50853"/>
    </source>
</evidence>
<dbReference type="InterPro" id="IPR001919">
    <property type="entry name" value="CBD2"/>
</dbReference>
<feature type="signal peptide" evidence="6">
    <location>
        <begin position="1"/>
        <end position="49"/>
    </location>
</feature>
<dbReference type="Pfam" id="PF00041">
    <property type="entry name" value="fn3"/>
    <property type="match status" value="1"/>
</dbReference>
<evidence type="ECO:0000259" key="8">
    <source>
        <dbReference type="PROSITE" id="PS51173"/>
    </source>
</evidence>
<protein>
    <submittedName>
        <fullName evidence="9">Alpha-L-arabinofuranosidase</fullName>
    </submittedName>
</protein>
<dbReference type="Pfam" id="PF00553">
    <property type="entry name" value="CBM_2"/>
    <property type="match status" value="1"/>
</dbReference>
<dbReference type="InterPro" id="IPR013780">
    <property type="entry name" value="Glyco_hydro_b"/>
</dbReference>
<evidence type="ECO:0000313" key="10">
    <source>
        <dbReference type="Proteomes" id="UP000326178"/>
    </source>
</evidence>
<dbReference type="InterPro" id="IPR013783">
    <property type="entry name" value="Ig-like_fold"/>
</dbReference>
<dbReference type="SUPFAM" id="SSF49265">
    <property type="entry name" value="Fibronectin type III"/>
    <property type="match status" value="1"/>
</dbReference>
<dbReference type="InterPro" id="IPR003961">
    <property type="entry name" value="FN3_dom"/>
</dbReference>
<dbReference type="GO" id="GO:0000272">
    <property type="term" value="P:polysaccharide catabolic process"/>
    <property type="evidence" value="ECO:0007669"/>
    <property type="project" value="UniProtKB-KW"/>
</dbReference>
<keyword evidence="4" id="KW-0624">Polysaccharide degradation</keyword>
<dbReference type="Proteomes" id="UP000326178">
    <property type="component" value="Chromosome"/>
</dbReference>
<dbReference type="Gene3D" id="2.60.40.10">
    <property type="entry name" value="Immunoglobulins"/>
    <property type="match status" value="1"/>
</dbReference>
<keyword evidence="2" id="KW-0119">Carbohydrate metabolism</keyword>
<dbReference type="PROSITE" id="PS50853">
    <property type="entry name" value="FN3"/>
    <property type="match status" value="1"/>
</dbReference>
<sequence length="719" mass="74552">MPLAHLPATGRPDRPPRRAGRTAGRRPAAALVCALAAVAALAAAPPAPAATGRAAADPAAAATAADDASAVEVFVNAGVGLGTIDKAAFGVNHALWDSHMNDPEVTGLLDEAGIGVMRYPGGSYGDIYHWKDHTAPGGYVAPGTTFDEFMGSVRASGSQPMIIANYGTGTPQEAAEWVRYANVTRGYGAKYWEIGNEIYGNGHYGSGWEADDHPDKSPREYARNVLAYAEAMKAVDPTIKIGAVLTTPGDWPDGIIGPGDSADWNHTVLSAVAGTIDFAIVHSYPGGATADEALDRTARLPGQLREVRRQIDRYAGDRSSEIGIALTEVNSNVQMNSRPNGLFAADTYMTALENGVFNVDWWNVHNGPTEVGTVDGDTDFNDFGLLSSGGCVGDVCQPAVNTPFHPYFGIKSLTELGRPGDTMVASSTDSDQVSAHAVHRADGTLSVMLINKDPLNPRTADIGYAGYTPTAQAPVVHRYGRGDTDVTRVAATAGGGQVLPPYSITTITVAPHAAAASVGAPGAPRTTAVGSSTATVSWTAPANGKAVRYEVYEHLGTNAQLLATSTSASATLHNLPPGSEHTVNVLARDADGRLSRPSEPLTFATTAPRDSSCLVNYRVDSGWGNGFVATVTVSNVGDAPVNGWTLDFTWPSAGQSVQSSWNANVTGSGTRVHVTDNGANAELAPRGGSTATFGFVGANDGANPAPTAFTLNGTVCRTS</sequence>
<dbReference type="Gene3D" id="3.20.20.80">
    <property type="entry name" value="Glycosidases"/>
    <property type="match status" value="1"/>
</dbReference>
<evidence type="ECO:0000256" key="4">
    <source>
        <dbReference type="ARBA" id="ARBA00023326"/>
    </source>
</evidence>
<dbReference type="SMART" id="SM00637">
    <property type="entry name" value="CBD_II"/>
    <property type="match status" value="1"/>
</dbReference>
<dbReference type="AlphaFoldDB" id="A0A5J6F503"/>
<dbReference type="PROSITE" id="PS51173">
    <property type="entry name" value="CBM2"/>
    <property type="match status" value="1"/>
</dbReference>
<dbReference type="KEGG" id="snk:CP967_04830"/>
<feature type="chain" id="PRO_5023848473" evidence="6">
    <location>
        <begin position="50"/>
        <end position="719"/>
    </location>
</feature>
<proteinExistence type="predicted"/>
<feature type="domain" description="Fibronectin type-III" evidence="7">
    <location>
        <begin position="520"/>
        <end position="609"/>
    </location>
</feature>
<keyword evidence="10" id="KW-1185">Reference proteome</keyword>
<dbReference type="Gene3D" id="2.60.40.1180">
    <property type="entry name" value="Golgi alpha-mannosidase II"/>
    <property type="match status" value="1"/>
</dbReference>
<keyword evidence="3" id="KW-0378">Hydrolase</keyword>
<accession>A0A5J6F503</accession>
<organism evidence="9 10">
    <name type="scientific">Streptomyces nitrosporeus</name>
    <dbReference type="NCBI Taxonomy" id="28894"/>
    <lineage>
        <taxon>Bacteria</taxon>
        <taxon>Bacillati</taxon>
        <taxon>Actinomycetota</taxon>
        <taxon>Actinomycetes</taxon>
        <taxon>Kitasatosporales</taxon>
        <taxon>Streptomycetaceae</taxon>
        <taxon>Streptomyces</taxon>
    </lineage>
</organism>
<name>A0A5J6F503_9ACTN</name>
<dbReference type="SUPFAM" id="SSF49384">
    <property type="entry name" value="Carbohydrate-binding domain"/>
    <property type="match status" value="1"/>
</dbReference>
<dbReference type="EMBL" id="CP023702">
    <property type="protein sequence ID" value="QEU71368.1"/>
    <property type="molecule type" value="Genomic_DNA"/>
</dbReference>